<feature type="domain" description="ABC transmembrane type-1" evidence="6">
    <location>
        <begin position="20"/>
        <end position="259"/>
    </location>
</feature>
<keyword evidence="3 5" id="KW-1133">Transmembrane helix</keyword>
<evidence type="ECO:0000313" key="8">
    <source>
        <dbReference type="Proteomes" id="UP000323717"/>
    </source>
</evidence>
<feature type="transmembrane region" description="Helical" evidence="5">
    <location>
        <begin position="20"/>
        <end position="43"/>
    </location>
</feature>
<evidence type="ECO:0000256" key="3">
    <source>
        <dbReference type="ARBA" id="ARBA00022989"/>
    </source>
</evidence>
<dbReference type="PANTHER" id="PTHR24221:SF654">
    <property type="entry name" value="ATP-BINDING CASSETTE SUB-FAMILY B MEMBER 6"/>
    <property type="match status" value="1"/>
</dbReference>
<dbReference type="GO" id="GO:0005524">
    <property type="term" value="F:ATP binding"/>
    <property type="evidence" value="ECO:0007669"/>
    <property type="project" value="UniProtKB-KW"/>
</dbReference>
<name>A0A5M5C7R1_BACOV</name>
<dbReference type="SUPFAM" id="SSF90123">
    <property type="entry name" value="ABC transporter transmembrane region"/>
    <property type="match status" value="1"/>
</dbReference>
<feature type="transmembrane region" description="Helical" evidence="5">
    <location>
        <begin position="161"/>
        <end position="179"/>
    </location>
</feature>
<dbReference type="PROSITE" id="PS50929">
    <property type="entry name" value="ABC_TM1F"/>
    <property type="match status" value="1"/>
</dbReference>
<evidence type="ECO:0000259" key="6">
    <source>
        <dbReference type="PROSITE" id="PS50929"/>
    </source>
</evidence>
<evidence type="ECO:0000256" key="1">
    <source>
        <dbReference type="ARBA" id="ARBA00004651"/>
    </source>
</evidence>
<sequence length="259" mass="29193">MNTLKKLQFYMGKRKVLMPIALTLSGLSGLLSLMPFIFIWLIVRSLLLTGSVASGIPINVYAWWAVGTAVAGLVIYFAGLMLLHLAAFRVETNMRRTAMRKIMQMPLGFFDRNTSGQMRKIIDENASETHTFVAHLLPDLAGSFIAPLSVIILIFVFNWQLGLACLIPLTAAVFIMTRMNTTAQKAFQNEYLGAQEHMSSEAVEYVRGISVVKVFQQTIFSFKRFYDSIIAYRDLVTKYTLGWQKPMSLYTVAINSFAF</sequence>
<dbReference type="Pfam" id="PF00664">
    <property type="entry name" value="ABC_membrane"/>
    <property type="match status" value="1"/>
</dbReference>
<dbReference type="GO" id="GO:0140359">
    <property type="term" value="F:ABC-type transporter activity"/>
    <property type="evidence" value="ECO:0007669"/>
    <property type="project" value="InterPro"/>
</dbReference>
<evidence type="ECO:0000313" key="7">
    <source>
        <dbReference type="EMBL" id="KAA3951195.1"/>
    </source>
</evidence>
<keyword evidence="4 5" id="KW-0472">Membrane</keyword>
<keyword evidence="7" id="KW-0547">Nucleotide-binding</keyword>
<evidence type="ECO:0000256" key="4">
    <source>
        <dbReference type="ARBA" id="ARBA00023136"/>
    </source>
</evidence>
<feature type="non-terminal residue" evidence="7">
    <location>
        <position position="259"/>
    </location>
</feature>
<dbReference type="InterPro" id="IPR011527">
    <property type="entry name" value="ABC1_TM_dom"/>
</dbReference>
<feature type="transmembrane region" description="Helical" evidence="5">
    <location>
        <begin position="136"/>
        <end position="155"/>
    </location>
</feature>
<dbReference type="PANTHER" id="PTHR24221">
    <property type="entry name" value="ATP-BINDING CASSETTE SUB-FAMILY B"/>
    <property type="match status" value="1"/>
</dbReference>
<dbReference type="EMBL" id="VWLE01000180">
    <property type="protein sequence ID" value="KAA3951195.1"/>
    <property type="molecule type" value="Genomic_DNA"/>
</dbReference>
<dbReference type="InterPro" id="IPR036640">
    <property type="entry name" value="ABC1_TM_sf"/>
</dbReference>
<gene>
    <name evidence="7" type="ORF">F3D71_13545</name>
</gene>
<protein>
    <submittedName>
        <fullName evidence="7">ABC transporter ATP-binding protein</fullName>
    </submittedName>
</protein>
<keyword evidence="2 5" id="KW-0812">Transmembrane</keyword>
<dbReference type="Gene3D" id="1.20.1560.10">
    <property type="entry name" value="ABC transporter type 1, transmembrane domain"/>
    <property type="match status" value="1"/>
</dbReference>
<dbReference type="GO" id="GO:0005886">
    <property type="term" value="C:plasma membrane"/>
    <property type="evidence" value="ECO:0007669"/>
    <property type="project" value="UniProtKB-SubCell"/>
</dbReference>
<dbReference type="AlphaFoldDB" id="A0A5M5C7R1"/>
<dbReference type="InterPro" id="IPR039421">
    <property type="entry name" value="Type_1_exporter"/>
</dbReference>
<proteinExistence type="predicted"/>
<accession>A0A5M5C7R1</accession>
<comment type="subcellular location">
    <subcellularLocation>
        <location evidence="1">Cell membrane</location>
        <topology evidence="1">Multi-pass membrane protein</topology>
    </subcellularLocation>
</comment>
<keyword evidence="7" id="KW-0067">ATP-binding</keyword>
<feature type="transmembrane region" description="Helical" evidence="5">
    <location>
        <begin position="63"/>
        <end position="90"/>
    </location>
</feature>
<dbReference type="Proteomes" id="UP000323717">
    <property type="component" value="Unassembled WGS sequence"/>
</dbReference>
<reference evidence="7 8" key="1">
    <citation type="journal article" date="2019" name="Nat. Med.">
        <title>A library of human gut bacterial isolates paired with longitudinal multiomics data enables mechanistic microbiome research.</title>
        <authorList>
            <person name="Poyet M."/>
            <person name="Groussin M."/>
            <person name="Gibbons S.M."/>
            <person name="Avila-Pacheco J."/>
            <person name="Jiang X."/>
            <person name="Kearney S.M."/>
            <person name="Perrotta A.R."/>
            <person name="Berdy B."/>
            <person name="Zhao S."/>
            <person name="Lieberman T.D."/>
            <person name="Swanson P.K."/>
            <person name="Smith M."/>
            <person name="Roesemann S."/>
            <person name="Alexander J.E."/>
            <person name="Rich S.A."/>
            <person name="Livny J."/>
            <person name="Vlamakis H."/>
            <person name="Clish C."/>
            <person name="Bullock K."/>
            <person name="Deik A."/>
            <person name="Scott J."/>
            <person name="Pierce K.A."/>
            <person name="Xavier R.J."/>
            <person name="Alm E.J."/>
        </authorList>
    </citation>
    <scope>NUCLEOTIDE SEQUENCE [LARGE SCALE GENOMIC DNA]</scope>
    <source>
        <strain evidence="7 8">BIOML-A163</strain>
    </source>
</reference>
<evidence type="ECO:0000256" key="2">
    <source>
        <dbReference type="ARBA" id="ARBA00022692"/>
    </source>
</evidence>
<comment type="caution">
    <text evidence="7">The sequence shown here is derived from an EMBL/GenBank/DDBJ whole genome shotgun (WGS) entry which is preliminary data.</text>
</comment>
<evidence type="ECO:0000256" key="5">
    <source>
        <dbReference type="SAM" id="Phobius"/>
    </source>
</evidence>
<organism evidence="7 8">
    <name type="scientific">Bacteroides ovatus</name>
    <dbReference type="NCBI Taxonomy" id="28116"/>
    <lineage>
        <taxon>Bacteria</taxon>
        <taxon>Pseudomonadati</taxon>
        <taxon>Bacteroidota</taxon>
        <taxon>Bacteroidia</taxon>
        <taxon>Bacteroidales</taxon>
        <taxon>Bacteroidaceae</taxon>
        <taxon>Bacteroides</taxon>
    </lineage>
</organism>